<dbReference type="Gene3D" id="1.25.40.10">
    <property type="entry name" value="Tetratricopeptide repeat domain"/>
    <property type="match status" value="2"/>
</dbReference>
<dbReference type="InterPro" id="IPR011990">
    <property type="entry name" value="TPR-like_helical_dom_sf"/>
</dbReference>
<reference evidence="2 3" key="1">
    <citation type="submission" date="2020-08" db="EMBL/GenBank/DDBJ databases">
        <title>Genomic Encyclopedia of Type Strains, Phase IV (KMG-IV): sequencing the most valuable type-strain genomes for metagenomic binning, comparative biology and taxonomic classification.</title>
        <authorList>
            <person name="Goeker M."/>
        </authorList>
    </citation>
    <scope>NUCLEOTIDE SEQUENCE [LARGE SCALE GENOMIC DNA]</scope>
    <source>
        <strain evidence="2 3">DSM 102255</strain>
    </source>
</reference>
<comment type="caution">
    <text evidence="2">The sequence shown here is derived from an EMBL/GenBank/DDBJ whole genome shotgun (WGS) entry which is preliminary data.</text>
</comment>
<dbReference type="SUPFAM" id="SSF48452">
    <property type="entry name" value="TPR-like"/>
    <property type="match status" value="1"/>
</dbReference>
<gene>
    <name evidence="2" type="ORF">FHS92_002234</name>
</gene>
<dbReference type="EMBL" id="JACIJP010000003">
    <property type="protein sequence ID" value="MBB6124489.1"/>
    <property type="molecule type" value="Genomic_DNA"/>
</dbReference>
<accession>A0A841IZU5</accession>
<proteinExistence type="predicted"/>
<dbReference type="AlphaFoldDB" id="A0A841IZU5"/>
<name>A0A841IZU5_9SPHN</name>
<evidence type="ECO:0000313" key="2">
    <source>
        <dbReference type="EMBL" id="MBB6124489.1"/>
    </source>
</evidence>
<evidence type="ECO:0000313" key="3">
    <source>
        <dbReference type="Proteomes" id="UP000552700"/>
    </source>
</evidence>
<protein>
    <submittedName>
        <fullName evidence="2">Tetratricopeptide (TPR) repeat protein</fullName>
    </submittedName>
</protein>
<keyword evidence="3" id="KW-1185">Reference proteome</keyword>
<sequence length="294" mass="30395">MIIAALLLLQGYSPETEAVMNRSRQQAQERRAATSSARGTKAGGEGATGSLVALPLPPEVAARLQACLDTAIADPTEGAKVASEWALAGGSYHAAQCRGFAFSRAEQWDQAITAFDAGAAEAEKAESSLDAARLWVQAGNAALAGGKPDSARGYFDAALGHGLPDGLPKGEVYLDRARANVALDDLMAARTDMDVALNQAPQDPLAWLLSATLARRMNDLVRAKADIARAGQLSPDDASVALETGNVAMLTGDEAAARAAWTKVQTIAPDSEQGKAARAALAQLGAEAPVPQKP</sequence>
<organism evidence="2 3">
    <name type="scientific">Sphingobium subterraneum</name>
    <dbReference type="NCBI Taxonomy" id="627688"/>
    <lineage>
        <taxon>Bacteria</taxon>
        <taxon>Pseudomonadati</taxon>
        <taxon>Pseudomonadota</taxon>
        <taxon>Alphaproteobacteria</taxon>
        <taxon>Sphingomonadales</taxon>
        <taxon>Sphingomonadaceae</taxon>
        <taxon>Sphingobium</taxon>
    </lineage>
</organism>
<feature type="region of interest" description="Disordered" evidence="1">
    <location>
        <begin position="19"/>
        <end position="48"/>
    </location>
</feature>
<dbReference type="RefSeq" id="WP_184080609.1">
    <property type="nucleotide sequence ID" value="NZ_JACIJP010000003.1"/>
</dbReference>
<dbReference type="Proteomes" id="UP000552700">
    <property type="component" value="Unassembled WGS sequence"/>
</dbReference>
<evidence type="ECO:0000256" key="1">
    <source>
        <dbReference type="SAM" id="MobiDB-lite"/>
    </source>
</evidence>